<protein>
    <submittedName>
        <fullName evidence="1">Uncharacterized protein</fullName>
    </submittedName>
</protein>
<dbReference type="EMBL" id="FUXZ01000031">
    <property type="protein sequence ID" value="SKA73163.1"/>
    <property type="molecule type" value="Genomic_DNA"/>
</dbReference>
<dbReference type="STRING" id="39495.SAMN02745111_02455"/>
<feature type="non-terminal residue" evidence="1">
    <location>
        <position position="1"/>
    </location>
</feature>
<accession>A0A1T4W7A7</accession>
<evidence type="ECO:0000313" key="1">
    <source>
        <dbReference type="EMBL" id="SKA73163.1"/>
    </source>
</evidence>
<evidence type="ECO:0000313" key="2">
    <source>
        <dbReference type="Proteomes" id="UP000190814"/>
    </source>
</evidence>
<dbReference type="RefSeq" id="WP_159444391.1">
    <property type="nucleotide sequence ID" value="NZ_FUXZ01000031.1"/>
</dbReference>
<proteinExistence type="predicted"/>
<keyword evidence="2" id="KW-1185">Reference proteome</keyword>
<gene>
    <name evidence="1" type="ORF">SAMN02745111_02455</name>
</gene>
<organism evidence="1 2">
    <name type="scientific">Eubacterium uniforme</name>
    <dbReference type="NCBI Taxonomy" id="39495"/>
    <lineage>
        <taxon>Bacteria</taxon>
        <taxon>Bacillati</taxon>
        <taxon>Bacillota</taxon>
        <taxon>Clostridia</taxon>
        <taxon>Eubacteriales</taxon>
        <taxon>Eubacteriaceae</taxon>
        <taxon>Eubacterium</taxon>
    </lineage>
</organism>
<name>A0A1T4W7A7_9FIRM</name>
<dbReference type="Proteomes" id="UP000190814">
    <property type="component" value="Unassembled WGS sequence"/>
</dbReference>
<sequence>EDIEDIEDDEYEDNNCNITIIDDEFGINDAIKKVMEKYPKGTELSILEVFELMDDPVETRGKKTKTSKADKKL</sequence>
<dbReference type="AlphaFoldDB" id="A0A1T4W7A7"/>
<reference evidence="1 2" key="1">
    <citation type="submission" date="2017-02" db="EMBL/GenBank/DDBJ databases">
        <authorList>
            <person name="Peterson S.W."/>
        </authorList>
    </citation>
    <scope>NUCLEOTIDE SEQUENCE [LARGE SCALE GENOMIC DNA]</scope>
    <source>
        <strain evidence="1 2">ATCC 35992</strain>
    </source>
</reference>